<keyword evidence="3" id="KW-1185">Reference proteome</keyword>
<dbReference type="RefSeq" id="XP_025594802.1">
    <property type="nucleotide sequence ID" value="XM_025745604.1"/>
</dbReference>
<evidence type="ECO:0000313" key="2">
    <source>
        <dbReference type="EMBL" id="PWN94523.1"/>
    </source>
</evidence>
<dbReference type="InterPro" id="IPR014710">
    <property type="entry name" value="RmlC-like_jellyroll"/>
</dbReference>
<dbReference type="Pfam" id="PF13621">
    <property type="entry name" value="Cupin_8"/>
    <property type="match status" value="1"/>
</dbReference>
<protein>
    <submittedName>
        <fullName evidence="2">Clavaminate synthase-like protein</fullName>
    </submittedName>
</protein>
<evidence type="ECO:0000259" key="1">
    <source>
        <dbReference type="PROSITE" id="PS51184"/>
    </source>
</evidence>
<proteinExistence type="predicted"/>
<reference evidence="2 3" key="1">
    <citation type="journal article" date="2018" name="Mol. Biol. Evol.">
        <title>Broad Genomic Sampling Reveals a Smut Pathogenic Ancestry of the Fungal Clade Ustilaginomycotina.</title>
        <authorList>
            <person name="Kijpornyongpan T."/>
            <person name="Mondo S.J."/>
            <person name="Barry K."/>
            <person name="Sandor L."/>
            <person name="Lee J."/>
            <person name="Lipzen A."/>
            <person name="Pangilinan J."/>
            <person name="LaButti K."/>
            <person name="Hainaut M."/>
            <person name="Henrissat B."/>
            <person name="Grigoriev I.V."/>
            <person name="Spatafora J.W."/>
            <person name="Aime M.C."/>
        </authorList>
    </citation>
    <scope>NUCLEOTIDE SEQUENCE [LARGE SCALE GENOMIC DNA]</scope>
    <source>
        <strain evidence="2 3">MCA 4186</strain>
    </source>
</reference>
<dbReference type="Gene3D" id="2.60.120.10">
    <property type="entry name" value="Jelly Rolls"/>
    <property type="match status" value="1"/>
</dbReference>
<sequence>MLDEVGLKQANVRLAQEARDFFVPAPSGDDNTAAAAWPPVLPGPPTALEFARLIGRSVPVLINGALDDRLRAWHSTSHLASRLGTATFAVALTPDGRADDVVRLEDGRHVFALPHEEQMDFAALLRALHPTSASAPVAYLQSQNSNLTAESSLEPLYVDLLGSTGSLPFAWAHEALGKEAEAVNVWIGTQRSRTSMHRDHYENLFHVVRGEKTFILYPPTERFFLCEGEPLAVHQWRPSHTDAGRGFKLKEAQGMPQTPWVMVDAFSPPSSPRNAAQARFAHALPPLRVRVRAGQTFYLPAGWYHAVAQQEDDGGAEGPGAGLCICFNLWYESDAAFTDRWALSQFLQELGERSAGTYCDE</sequence>
<dbReference type="AlphaFoldDB" id="A0A316Z2W3"/>
<dbReference type="InterPro" id="IPR003347">
    <property type="entry name" value="JmjC_dom"/>
</dbReference>
<dbReference type="GeneID" id="37273148"/>
<evidence type="ECO:0000313" key="3">
    <source>
        <dbReference type="Proteomes" id="UP000245946"/>
    </source>
</evidence>
<organism evidence="2 3">
    <name type="scientific">Tilletiopsis washingtonensis</name>
    <dbReference type="NCBI Taxonomy" id="58919"/>
    <lineage>
        <taxon>Eukaryota</taxon>
        <taxon>Fungi</taxon>
        <taxon>Dikarya</taxon>
        <taxon>Basidiomycota</taxon>
        <taxon>Ustilaginomycotina</taxon>
        <taxon>Exobasidiomycetes</taxon>
        <taxon>Entylomatales</taxon>
        <taxon>Entylomatales incertae sedis</taxon>
        <taxon>Tilletiopsis</taxon>
    </lineage>
</organism>
<dbReference type="OrthoDB" id="424465at2759"/>
<dbReference type="STRING" id="58919.A0A316Z2W3"/>
<dbReference type="InterPro" id="IPR041667">
    <property type="entry name" value="Cupin_8"/>
</dbReference>
<feature type="domain" description="JmjC" evidence="1">
    <location>
        <begin position="142"/>
        <end position="348"/>
    </location>
</feature>
<dbReference type="SMART" id="SM00558">
    <property type="entry name" value="JmjC"/>
    <property type="match status" value="1"/>
</dbReference>
<dbReference type="Proteomes" id="UP000245946">
    <property type="component" value="Unassembled WGS sequence"/>
</dbReference>
<dbReference type="PROSITE" id="PS51184">
    <property type="entry name" value="JMJC"/>
    <property type="match status" value="1"/>
</dbReference>
<dbReference type="PANTHER" id="PTHR12461">
    <property type="entry name" value="HYPOXIA-INDUCIBLE FACTOR 1 ALPHA INHIBITOR-RELATED"/>
    <property type="match status" value="1"/>
</dbReference>
<dbReference type="EMBL" id="KZ819311">
    <property type="protein sequence ID" value="PWN94523.1"/>
    <property type="molecule type" value="Genomic_DNA"/>
</dbReference>
<gene>
    <name evidence="2" type="ORF">FA09DRAFT_363568</name>
</gene>
<dbReference type="PANTHER" id="PTHR12461:SF99">
    <property type="entry name" value="BIFUNCTIONAL PEPTIDASE AND (3S)-LYSYL HYDROXYLASE JMJD7"/>
    <property type="match status" value="1"/>
</dbReference>
<dbReference type="SUPFAM" id="SSF51197">
    <property type="entry name" value="Clavaminate synthase-like"/>
    <property type="match status" value="1"/>
</dbReference>
<accession>A0A316Z2W3</accession>
<name>A0A316Z2W3_9BASI</name>